<dbReference type="SUPFAM" id="SSF52980">
    <property type="entry name" value="Restriction endonuclease-like"/>
    <property type="match status" value="1"/>
</dbReference>
<dbReference type="GO" id="GO:0004519">
    <property type="term" value="F:endonuclease activity"/>
    <property type="evidence" value="ECO:0007669"/>
    <property type="project" value="UniProtKB-KW"/>
</dbReference>
<dbReference type="AlphaFoldDB" id="B4RGD5"/>
<keyword evidence="2" id="KW-0255">Endonuclease</keyword>
<evidence type="ECO:0000256" key="1">
    <source>
        <dbReference type="ARBA" id="ARBA00022722"/>
    </source>
</evidence>
<proteinExistence type="inferred from homology"/>
<dbReference type="KEGG" id="pzu:PHZ_c2432"/>
<dbReference type="Gene3D" id="3.40.960.10">
    <property type="entry name" value="VSR Endonuclease"/>
    <property type="match status" value="1"/>
</dbReference>
<dbReference type="REBASE" id="18735">
    <property type="entry name" value="V.PzuORF2431P"/>
</dbReference>
<dbReference type="Pfam" id="PF03852">
    <property type="entry name" value="Vsr"/>
    <property type="match status" value="1"/>
</dbReference>
<dbReference type="GO" id="GO:0006298">
    <property type="term" value="P:mismatch repair"/>
    <property type="evidence" value="ECO:0007669"/>
    <property type="project" value="InterPro"/>
</dbReference>
<dbReference type="GO" id="GO:0016787">
    <property type="term" value="F:hydrolase activity"/>
    <property type="evidence" value="ECO:0007669"/>
    <property type="project" value="UniProtKB-KW"/>
</dbReference>
<evidence type="ECO:0000313" key="7">
    <source>
        <dbReference type="EMBL" id="ACG78841.1"/>
    </source>
</evidence>
<dbReference type="EMBL" id="CP000747">
    <property type="protein sequence ID" value="ACG78841.1"/>
    <property type="molecule type" value="Genomic_DNA"/>
</dbReference>
<gene>
    <name evidence="7" type="ordered locus">PHZ_c2432</name>
</gene>
<sequence>MSPRQASRADPLTPQQRRRNMAAIRAANTKPEMLVRRGLHAHGLRYRLHDRGLPGTPDLVFRSARVAVFVHGCFWHGHDCSLGVRPRTNADFWTAKINRNRERDEAAEAALLMLGWRVATVWECALRGRERPPLPETLGRLAAFIRSGSPSALVLRSPDRDRNA</sequence>
<keyword evidence="4" id="KW-0378">Hydrolase</keyword>
<evidence type="ECO:0000256" key="2">
    <source>
        <dbReference type="ARBA" id="ARBA00022759"/>
    </source>
</evidence>
<organism evidence="7 8">
    <name type="scientific">Phenylobacterium zucineum (strain HLK1)</name>
    <dbReference type="NCBI Taxonomy" id="450851"/>
    <lineage>
        <taxon>Bacteria</taxon>
        <taxon>Pseudomonadati</taxon>
        <taxon>Pseudomonadota</taxon>
        <taxon>Alphaproteobacteria</taxon>
        <taxon>Caulobacterales</taxon>
        <taxon>Caulobacteraceae</taxon>
        <taxon>Phenylobacterium</taxon>
    </lineage>
</organism>
<keyword evidence="8" id="KW-1185">Reference proteome</keyword>
<accession>B4RGD5</accession>
<comment type="similarity">
    <text evidence="6">Belongs to the Vsr family.</text>
</comment>
<evidence type="ECO:0000256" key="4">
    <source>
        <dbReference type="ARBA" id="ARBA00022801"/>
    </source>
</evidence>
<dbReference type="HOGENOM" id="CLU_111913_3_0_5"/>
<evidence type="ECO:0000256" key="3">
    <source>
        <dbReference type="ARBA" id="ARBA00022763"/>
    </source>
</evidence>
<dbReference type="InterPro" id="IPR011335">
    <property type="entry name" value="Restrct_endonuc-II-like"/>
</dbReference>
<dbReference type="InterPro" id="IPR004603">
    <property type="entry name" value="DNA_mismatch_endonuc_vsr"/>
</dbReference>
<keyword evidence="3" id="KW-0227">DNA damage</keyword>
<dbReference type="STRING" id="450851.PHZ_c2432"/>
<dbReference type="CDD" id="cd00221">
    <property type="entry name" value="Vsr"/>
    <property type="match status" value="1"/>
</dbReference>
<dbReference type="RefSeq" id="WP_012522979.1">
    <property type="nucleotide sequence ID" value="NC_011144.1"/>
</dbReference>
<evidence type="ECO:0000313" key="8">
    <source>
        <dbReference type="Proteomes" id="UP000001868"/>
    </source>
</evidence>
<keyword evidence="5" id="KW-0234">DNA repair</keyword>
<evidence type="ECO:0000256" key="6">
    <source>
        <dbReference type="ARBA" id="ARBA00029466"/>
    </source>
</evidence>
<dbReference type="NCBIfam" id="TIGR00632">
    <property type="entry name" value="vsr"/>
    <property type="match status" value="1"/>
</dbReference>
<dbReference type="Proteomes" id="UP000001868">
    <property type="component" value="Chromosome"/>
</dbReference>
<evidence type="ECO:0000256" key="5">
    <source>
        <dbReference type="ARBA" id="ARBA00023204"/>
    </source>
</evidence>
<name>B4RGD5_PHEZH</name>
<reference evidence="7 8" key="1">
    <citation type="journal article" date="2008" name="BMC Genomics">
        <title>Complete genome of Phenylobacterium zucineum - a novel facultative intracellular bacterium isolated from human erythroleukemia cell line K562.</title>
        <authorList>
            <person name="Luo Y."/>
            <person name="Xu X."/>
            <person name="Ding Z."/>
            <person name="Liu Z."/>
            <person name="Zhang B."/>
            <person name="Yan Z."/>
            <person name="Sun J."/>
            <person name="Hu S."/>
            <person name="Hu X."/>
        </authorList>
    </citation>
    <scope>NUCLEOTIDE SEQUENCE [LARGE SCALE GENOMIC DNA]</scope>
    <source>
        <strain evidence="7 8">HLK1</strain>
    </source>
</reference>
<dbReference type="eggNOG" id="COG3727">
    <property type="taxonomic scope" value="Bacteria"/>
</dbReference>
<keyword evidence="1" id="KW-0540">Nuclease</keyword>
<protein>
    <submittedName>
        <fullName evidence="7">Patch repair protein</fullName>
    </submittedName>
</protein>